<feature type="domain" description="KilA-N DNA-binding" evidence="1">
    <location>
        <begin position="13"/>
        <end position="93"/>
    </location>
</feature>
<organism evidence="2 3">
    <name type="scientific">Acetobacter pomorum</name>
    <dbReference type="NCBI Taxonomy" id="65959"/>
    <lineage>
        <taxon>Bacteria</taxon>
        <taxon>Pseudomonadati</taxon>
        <taxon>Pseudomonadota</taxon>
        <taxon>Alphaproteobacteria</taxon>
        <taxon>Acetobacterales</taxon>
        <taxon>Acetobacteraceae</taxon>
        <taxon>Acetobacter</taxon>
    </lineage>
</organism>
<accession>A0AAN1PJR3</accession>
<proteinExistence type="predicted"/>
<name>A0AAN1PJR3_9PROT</name>
<dbReference type="AlphaFoldDB" id="A0AAN1PJR3"/>
<dbReference type="RefSeq" id="WP_089178528.1">
    <property type="nucleotide sequence ID" value="NZ_CP023189.1"/>
</dbReference>
<reference evidence="2 3" key="1">
    <citation type="submission" date="2017-09" db="EMBL/GenBank/DDBJ databases">
        <authorList>
            <person name="Kim K.H."/>
            <person name="Chun B.H."/>
            <person name="Han G.S."/>
            <person name="Hyun S.G."/>
            <person name="Jeon C.O."/>
        </authorList>
    </citation>
    <scope>NUCLEOTIDE SEQUENCE [LARGE SCALE GENOMIC DNA]</scope>
    <source>
        <strain evidence="2 3">SH</strain>
    </source>
</reference>
<dbReference type="Pfam" id="PF10543">
    <property type="entry name" value="ORF6N"/>
    <property type="match status" value="1"/>
</dbReference>
<evidence type="ECO:0000259" key="1">
    <source>
        <dbReference type="Pfam" id="PF10543"/>
    </source>
</evidence>
<dbReference type="Proteomes" id="UP000256572">
    <property type="component" value="Chromosome"/>
</dbReference>
<evidence type="ECO:0000313" key="2">
    <source>
        <dbReference type="EMBL" id="AXN01460.1"/>
    </source>
</evidence>
<dbReference type="EMBL" id="CP023189">
    <property type="protein sequence ID" value="AXN01460.1"/>
    <property type="molecule type" value="Genomic_DNA"/>
</dbReference>
<sequence length="270" mass="30660">MSQITINNHEINVVEYKGQRVITFKMMDELHGRAEGTARKRFNDNKDRLMEGEDYWKVSASEIRTHKILQISAKATEDVTLLTEAGYSMLVKSFTDDLAWQVQKELVKGYFRAKGMISQKKEIDHVTRIRKAIALHGSALAFNKRQGMDLTQARLKAVATVKEQMGIDLPKELGWQPQPLAVQERTMNATQIGAELGIKNTQVNQLLAGQGYHTGLRDAKQRRVWKPTNKGMPFGRYEDKAKAHSAGTVQPWVWYPSIVEELRPFVPTPA</sequence>
<gene>
    <name evidence="2" type="ORF">CJF59_13545</name>
</gene>
<evidence type="ECO:0000313" key="3">
    <source>
        <dbReference type="Proteomes" id="UP000256572"/>
    </source>
</evidence>
<reference evidence="2 3" key="2">
    <citation type="submission" date="2018-08" db="EMBL/GenBank/DDBJ databases">
        <title>Acetobacter oryzifermentans sp. nov., isolated from Korea traditional vinegar and reclassification of Acetobacter pasteurianus subsp. ascendens (Henneberg 1898) as Acetobacter ascendens comb. nov.</title>
        <authorList>
            <person name="Cho G.Y."/>
            <person name="Lee S.H."/>
        </authorList>
    </citation>
    <scope>NUCLEOTIDE SEQUENCE [LARGE SCALE GENOMIC DNA]</scope>
    <source>
        <strain evidence="2 3">SH</strain>
    </source>
</reference>
<dbReference type="InterPro" id="IPR018873">
    <property type="entry name" value="KilA-N_DNA-bd_domain"/>
</dbReference>
<protein>
    <recommendedName>
        <fullName evidence="1">KilA-N DNA-binding domain-containing protein</fullName>
    </recommendedName>
</protein>